<evidence type="ECO:0000256" key="1">
    <source>
        <dbReference type="SAM" id="Phobius"/>
    </source>
</evidence>
<protein>
    <submittedName>
        <fullName evidence="3">TadE-like protein</fullName>
    </submittedName>
</protein>
<feature type="domain" description="TadE-like" evidence="2">
    <location>
        <begin position="15"/>
        <end position="53"/>
    </location>
</feature>
<dbReference type="InterPro" id="IPR012495">
    <property type="entry name" value="TadE-like_dom"/>
</dbReference>
<feature type="transmembrane region" description="Helical" evidence="1">
    <location>
        <begin position="21"/>
        <end position="43"/>
    </location>
</feature>
<accession>A0A2T4YM23</accession>
<name>A0A2T4YM23_9SPHN</name>
<reference evidence="3 4" key="1">
    <citation type="submission" date="2018-04" db="EMBL/GenBank/DDBJ databases">
        <title>Genomic Encyclopedia of Type Strains, Phase III (KMG-III): the genomes of soil and plant-associated and newly described type strains.</title>
        <authorList>
            <person name="Whitman W."/>
        </authorList>
    </citation>
    <scope>NUCLEOTIDE SEQUENCE [LARGE SCALE GENOMIC DNA]</scope>
    <source>
        <strain evidence="3 4">NW12</strain>
    </source>
</reference>
<evidence type="ECO:0000313" key="3">
    <source>
        <dbReference type="EMBL" id="PTM44455.1"/>
    </source>
</evidence>
<comment type="caution">
    <text evidence="3">The sequence shown here is derived from an EMBL/GenBank/DDBJ whole genome shotgun (WGS) entry which is preliminary data.</text>
</comment>
<evidence type="ECO:0000259" key="2">
    <source>
        <dbReference type="Pfam" id="PF07811"/>
    </source>
</evidence>
<dbReference type="RefSeq" id="WP_167396762.1">
    <property type="nucleotide sequence ID" value="NZ_PZZN01000003.1"/>
</dbReference>
<keyword evidence="4" id="KW-1185">Reference proteome</keyword>
<keyword evidence="1" id="KW-1133">Transmembrane helix</keyword>
<keyword evidence="1" id="KW-0812">Transmembrane</keyword>
<dbReference type="Proteomes" id="UP000240996">
    <property type="component" value="Unassembled WGS sequence"/>
</dbReference>
<keyword evidence="1" id="KW-0472">Membrane</keyword>
<gene>
    <name evidence="3" type="ORF">C8J24_2659</name>
</gene>
<proteinExistence type="predicted"/>
<evidence type="ECO:0000313" key="4">
    <source>
        <dbReference type="Proteomes" id="UP000240996"/>
    </source>
</evidence>
<dbReference type="AlphaFoldDB" id="A0A2T4YM23"/>
<dbReference type="EMBL" id="PZZN01000003">
    <property type="protein sequence ID" value="PTM44455.1"/>
    <property type="molecule type" value="Genomic_DNA"/>
</dbReference>
<organism evidence="3 4">
    <name type="scientific">Sphingomonas aerolata</name>
    <dbReference type="NCBI Taxonomy" id="185951"/>
    <lineage>
        <taxon>Bacteria</taxon>
        <taxon>Pseudomonadati</taxon>
        <taxon>Pseudomonadota</taxon>
        <taxon>Alphaproteobacteria</taxon>
        <taxon>Sphingomonadales</taxon>
        <taxon>Sphingomonadaceae</taxon>
        <taxon>Sphingomonas</taxon>
    </lineage>
</organism>
<sequence>MRYRPFTAIAKNQRGATVTEFALILAPLCVMIMGTMEVGYQAYVRSVTLGAVETLTRAVTLQNADASVGETELRAQIRRVAPSATVDIVRGSVNRYNSFGSLERLTQDLNNNGILDGPVDTDGNGVKDKSDCWEDVDNNGVRNIVTTGANSIGGADDIVKYTVTVTYDRLLPINRFIGGSSRTGTQASTVVRRQPFEAQTAPTIRCKS</sequence>
<dbReference type="Pfam" id="PF07811">
    <property type="entry name" value="TadE"/>
    <property type="match status" value="1"/>
</dbReference>